<keyword evidence="2" id="KW-1185">Reference proteome</keyword>
<dbReference type="RefSeq" id="WP_034878407.1">
    <property type="nucleotide sequence ID" value="NZ_JOKG01000004.1"/>
</dbReference>
<protein>
    <recommendedName>
        <fullName evidence="3">Portal protein</fullName>
    </recommendedName>
</protein>
<dbReference type="InterPro" id="IPR009279">
    <property type="entry name" value="Portal_Mu"/>
</dbReference>
<accession>A0A081N3C8</accession>
<comment type="caution">
    <text evidence="1">The sequence shown here is derived from an EMBL/GenBank/DDBJ whole genome shotgun (WGS) entry which is preliminary data.</text>
</comment>
<dbReference type="AlphaFoldDB" id="A0A081N3C8"/>
<gene>
    <name evidence="1" type="ORF">GZ77_21200</name>
</gene>
<sequence length="491" mass="55317">MAGKPTLGEIAQADHGIRMAKAYTAMLLENPDSVLQQRGRDMKLYDEILRDDQVKSCFQQRRLAVTQSEWEVEPASESAEDKAAAEFIKEQLKHNIRFDDITDKMLFGIFYGYAVAECMWNSDGNQVGLEALKVRERSRFKFDLNTNLRLINIDHPNGLLLPERKFWVFDAGADHSDNPYGVGLAHSLYWPTFFKRNGIKFWLIFLEKFGMPTAAAKLPPGQSVDPIERGKALEALDAIQSDSGVVVPDNIVIELIEAARSGTADYDALCLRMDKAISKVILSQTMTTDDGSSRSQAEVHQGVAESVIKSDADLICESLNQQVVKWLTEWNFPNATPPRVWRNTEPEEDLMARAERDNKISTLGYEPTEDYITEVYGVGWKKKESSPLPPVGADTAELPPEFSEISSLTQKRAAHRADMQAIVDAADYLGTKYQEMYGKRIEQLMQYMEETGDVETFKGKIVEMMKEPPSEKAVETVRNASFFGRLMGMLK</sequence>
<evidence type="ECO:0008006" key="3">
    <source>
        <dbReference type="Google" id="ProtNLM"/>
    </source>
</evidence>
<dbReference type="Proteomes" id="UP000028006">
    <property type="component" value="Unassembled WGS sequence"/>
</dbReference>
<dbReference type="Pfam" id="PF06074">
    <property type="entry name" value="Portal_Mu"/>
    <property type="match status" value="1"/>
</dbReference>
<dbReference type="eggNOG" id="COG4383">
    <property type="taxonomic scope" value="Bacteria"/>
</dbReference>
<proteinExistence type="predicted"/>
<evidence type="ECO:0000313" key="2">
    <source>
        <dbReference type="Proteomes" id="UP000028006"/>
    </source>
</evidence>
<dbReference type="EMBL" id="JOKG01000004">
    <property type="protein sequence ID" value="KEQ12951.1"/>
    <property type="molecule type" value="Genomic_DNA"/>
</dbReference>
<reference evidence="1 2" key="1">
    <citation type="submission" date="2014-06" db="EMBL/GenBank/DDBJ databases">
        <title>Whole Genome Sequences of Three Symbiotic Endozoicomonas Bacteria.</title>
        <authorList>
            <person name="Neave M.J."/>
            <person name="Apprill A."/>
            <person name="Voolstra C.R."/>
        </authorList>
    </citation>
    <scope>NUCLEOTIDE SEQUENCE [LARGE SCALE GENOMIC DNA]</scope>
    <source>
        <strain evidence="1 2">LMG 24815</strain>
    </source>
</reference>
<name>A0A081N3C8_9GAMM</name>
<evidence type="ECO:0000313" key="1">
    <source>
        <dbReference type="EMBL" id="KEQ12951.1"/>
    </source>
</evidence>
<organism evidence="1 2">
    <name type="scientific">Endozoicomonas montiporae</name>
    <dbReference type="NCBI Taxonomy" id="1027273"/>
    <lineage>
        <taxon>Bacteria</taxon>
        <taxon>Pseudomonadati</taxon>
        <taxon>Pseudomonadota</taxon>
        <taxon>Gammaproteobacteria</taxon>
        <taxon>Oceanospirillales</taxon>
        <taxon>Endozoicomonadaceae</taxon>
        <taxon>Endozoicomonas</taxon>
    </lineage>
</organism>